<dbReference type="RefSeq" id="WP_236284457.1">
    <property type="nucleotide sequence ID" value="NZ_CAKMMW010000002.1"/>
</dbReference>
<dbReference type="PANTHER" id="PTHR36834">
    <property type="entry name" value="MEMBRANE PROTEIN-RELATED"/>
    <property type="match status" value="1"/>
</dbReference>
<comment type="caution">
    <text evidence="3">The sequence shown here is derived from an EMBL/GenBank/DDBJ whole genome shotgun (WGS) entry which is preliminary data.</text>
</comment>
<sequence>MKQMKIWNEMLLSALFAFYLYVLFKVILFKFSAIDLPSLWQQFQRNIENPEHIQNRLEFANFKPFVSISSNIQSLSQHDLVNLFGNIAVFMPYGMFLVLMWRHKKISLFGALLRSVGLSLCLESLQVVLSMGSFDVDDLILNGLGGLLGYSIFKLSIKCKSIIIRMFESQHMTFSKEGNIT</sequence>
<keyword evidence="1" id="KW-0812">Transmembrane</keyword>
<feature type="transmembrane region" description="Helical" evidence="1">
    <location>
        <begin position="139"/>
        <end position="157"/>
    </location>
</feature>
<feature type="transmembrane region" description="Helical" evidence="1">
    <location>
        <begin position="111"/>
        <end position="133"/>
    </location>
</feature>
<evidence type="ECO:0000313" key="3">
    <source>
        <dbReference type="EMBL" id="CAH1195097.1"/>
    </source>
</evidence>
<reference evidence="3" key="1">
    <citation type="submission" date="2022-01" db="EMBL/GenBank/DDBJ databases">
        <authorList>
            <person name="Criscuolo A."/>
        </authorList>
    </citation>
    <scope>NUCLEOTIDE SEQUENCE</scope>
    <source>
        <strain evidence="3">CIP111891</strain>
    </source>
</reference>
<proteinExistence type="predicted"/>
<gene>
    <name evidence="3" type="ORF">PAECIP111891_00597</name>
</gene>
<feature type="domain" description="VanZ-like" evidence="2">
    <location>
        <begin position="16"/>
        <end position="155"/>
    </location>
</feature>
<accession>A0ABN8G3U8</accession>
<protein>
    <recommendedName>
        <fullName evidence="2">VanZ-like domain-containing protein</fullName>
    </recommendedName>
</protein>
<organism evidence="3 4">
    <name type="scientific">Paenibacillus allorhizoplanae</name>
    <dbReference type="NCBI Taxonomy" id="2905648"/>
    <lineage>
        <taxon>Bacteria</taxon>
        <taxon>Bacillati</taxon>
        <taxon>Bacillota</taxon>
        <taxon>Bacilli</taxon>
        <taxon>Bacillales</taxon>
        <taxon>Paenibacillaceae</taxon>
        <taxon>Paenibacillus</taxon>
    </lineage>
</organism>
<evidence type="ECO:0000313" key="4">
    <source>
        <dbReference type="Proteomes" id="UP000838821"/>
    </source>
</evidence>
<keyword evidence="1" id="KW-0472">Membrane</keyword>
<evidence type="ECO:0000259" key="2">
    <source>
        <dbReference type="Pfam" id="PF04892"/>
    </source>
</evidence>
<keyword evidence="4" id="KW-1185">Reference proteome</keyword>
<dbReference type="InterPro" id="IPR053150">
    <property type="entry name" value="Teicoplanin_resist-assoc"/>
</dbReference>
<evidence type="ECO:0000256" key="1">
    <source>
        <dbReference type="SAM" id="Phobius"/>
    </source>
</evidence>
<dbReference type="EMBL" id="CAKMMW010000002">
    <property type="protein sequence ID" value="CAH1195097.1"/>
    <property type="molecule type" value="Genomic_DNA"/>
</dbReference>
<dbReference type="InterPro" id="IPR006976">
    <property type="entry name" value="VanZ-like"/>
</dbReference>
<dbReference type="Pfam" id="PF04892">
    <property type="entry name" value="VanZ"/>
    <property type="match status" value="1"/>
</dbReference>
<feature type="transmembrane region" description="Helical" evidence="1">
    <location>
        <begin position="12"/>
        <end position="33"/>
    </location>
</feature>
<dbReference type="Proteomes" id="UP000838821">
    <property type="component" value="Unassembled WGS sequence"/>
</dbReference>
<keyword evidence="1" id="KW-1133">Transmembrane helix</keyword>
<dbReference type="PANTHER" id="PTHR36834:SF2">
    <property type="entry name" value="MEMBRANE PROTEIN"/>
    <property type="match status" value="1"/>
</dbReference>
<name>A0ABN8G3U8_9BACL</name>
<feature type="transmembrane region" description="Helical" evidence="1">
    <location>
        <begin position="80"/>
        <end position="99"/>
    </location>
</feature>